<comment type="subcellular location">
    <subcellularLocation>
        <location evidence="1">Cell membrane</location>
        <topology evidence="1">Multi-pass membrane protein</topology>
    </subcellularLocation>
</comment>
<dbReference type="PANTHER" id="PTHR21522:SF32">
    <property type="entry name" value="OTOPETRIN-2"/>
    <property type="match status" value="1"/>
</dbReference>
<evidence type="ECO:0000256" key="1">
    <source>
        <dbReference type="ARBA" id="ARBA00004651"/>
    </source>
</evidence>
<feature type="transmembrane region" description="Helical" evidence="11">
    <location>
        <begin position="384"/>
        <end position="404"/>
    </location>
</feature>
<feature type="transmembrane region" description="Helical" evidence="11">
    <location>
        <begin position="48"/>
        <end position="68"/>
    </location>
</feature>
<keyword evidence="7 11" id="KW-1133">Transmembrane helix</keyword>
<dbReference type="PANTHER" id="PTHR21522">
    <property type="entry name" value="PROTON CHANNEL OTOP"/>
    <property type="match status" value="1"/>
</dbReference>
<feature type="transmembrane region" description="Helical" evidence="11">
    <location>
        <begin position="12"/>
        <end position="36"/>
    </location>
</feature>
<dbReference type="InterPro" id="IPR004878">
    <property type="entry name" value="Otopetrin"/>
</dbReference>
<reference evidence="12 13" key="1">
    <citation type="submission" date="2023-09" db="EMBL/GenBank/DDBJ databases">
        <title>Nesidiocoris tenuis whole genome shotgun sequence.</title>
        <authorList>
            <person name="Shibata T."/>
            <person name="Shimoda M."/>
            <person name="Kobayashi T."/>
            <person name="Uehara T."/>
        </authorList>
    </citation>
    <scope>NUCLEOTIDE SEQUENCE [LARGE SCALE GENOMIC DNA]</scope>
    <source>
        <strain evidence="12 13">Japan</strain>
    </source>
</reference>
<feature type="transmembrane region" description="Helical" evidence="11">
    <location>
        <begin position="568"/>
        <end position="588"/>
    </location>
</feature>
<organism evidence="12 13">
    <name type="scientific">Nesidiocoris tenuis</name>
    <dbReference type="NCBI Taxonomy" id="355587"/>
    <lineage>
        <taxon>Eukaryota</taxon>
        <taxon>Metazoa</taxon>
        <taxon>Ecdysozoa</taxon>
        <taxon>Arthropoda</taxon>
        <taxon>Hexapoda</taxon>
        <taxon>Insecta</taxon>
        <taxon>Pterygota</taxon>
        <taxon>Neoptera</taxon>
        <taxon>Paraneoptera</taxon>
        <taxon>Hemiptera</taxon>
        <taxon>Heteroptera</taxon>
        <taxon>Panheteroptera</taxon>
        <taxon>Cimicomorpha</taxon>
        <taxon>Miridae</taxon>
        <taxon>Dicyphina</taxon>
        <taxon>Nesidiocoris</taxon>
    </lineage>
</organism>
<keyword evidence="8" id="KW-0406">Ion transport</keyword>
<evidence type="ECO:0000256" key="8">
    <source>
        <dbReference type="ARBA" id="ARBA00023065"/>
    </source>
</evidence>
<evidence type="ECO:0000256" key="10">
    <source>
        <dbReference type="ARBA" id="ARBA00023303"/>
    </source>
</evidence>
<feature type="transmembrane region" description="Helical" evidence="11">
    <location>
        <begin position="416"/>
        <end position="439"/>
    </location>
</feature>
<keyword evidence="4" id="KW-1003">Cell membrane</keyword>
<proteinExistence type="inferred from homology"/>
<evidence type="ECO:0000313" key="12">
    <source>
        <dbReference type="EMBL" id="BES89925.1"/>
    </source>
</evidence>
<evidence type="ECO:0000256" key="9">
    <source>
        <dbReference type="ARBA" id="ARBA00023136"/>
    </source>
</evidence>
<evidence type="ECO:0000256" key="3">
    <source>
        <dbReference type="ARBA" id="ARBA00022448"/>
    </source>
</evidence>
<evidence type="ECO:0000256" key="6">
    <source>
        <dbReference type="ARBA" id="ARBA00022781"/>
    </source>
</evidence>
<evidence type="ECO:0000256" key="4">
    <source>
        <dbReference type="ARBA" id="ARBA00022475"/>
    </source>
</evidence>
<evidence type="ECO:0000313" key="13">
    <source>
        <dbReference type="Proteomes" id="UP001307889"/>
    </source>
</evidence>
<evidence type="ECO:0000256" key="11">
    <source>
        <dbReference type="SAM" id="Phobius"/>
    </source>
</evidence>
<feature type="transmembrane region" description="Helical" evidence="11">
    <location>
        <begin position="460"/>
        <end position="483"/>
    </location>
</feature>
<comment type="similarity">
    <text evidence="2">Belongs to the otopetrin family.</text>
</comment>
<feature type="transmembrane region" description="Helical" evidence="11">
    <location>
        <begin position="310"/>
        <end position="329"/>
    </location>
</feature>
<feature type="transmembrane region" description="Helical" evidence="11">
    <location>
        <begin position="495"/>
        <end position="516"/>
    </location>
</feature>
<accession>A0ABN7AGD0</accession>
<gene>
    <name evidence="12" type="ORF">NTJ_02732</name>
</gene>
<sequence>MLDQKENFCYLWIVLSTLYGHLLVVLMVAFCLIEVMDNSVRLLSLQGIFLMYLYVGSIAVIIAIYIWVLVDSCSSFSGDADESITTSVVGDTEIGRLTLSRFGSLKRAHITKDATSTTSFYLRIGALAFGLGTLVFNGLEMAMHSMMEGPCLNDVVFVHPVLHGLFTFLQMHFLFVNSQVLVEKFGLIARFGFMHLTATNLALWMRLVVWESGIEWTYYVHLAQSMSSYSLGSASSIIPTPLHLKGFPKYFTAALSRVERDTLFYHNLSQDRYARAYQPISDSHIRQVVALHNCLNTNTLGQLWTSSMPFLYPFIVQFSLIAAGVTYVMGQNVGRDRIPCIKLSKKCSSNTNTVGKLGPNCIHDVHHYHHSGPQIDCSGASKGLFLGLLCLVASIVVIIIFLVVKEDDGFPTETLFWITSGTLGTILLLSVLVTVPGLVQIRKLCHTGKSPMMLDTLLSNISLCGVQLYSVFGIVVGASEVYVAPAYSLEQRQHIMLLTISSLQLVQSVAQSTLIAEGLRRGAITRYQLLTTPARQVITFLLCSNIALWALDSFVTQSWLSQELQLKFMGVLAWGVISRIALPLLVFYRFHSGVLLLEVWQHAYSKGRMDLGS</sequence>
<name>A0ABN7AGD0_9HEMI</name>
<feature type="transmembrane region" description="Helical" evidence="11">
    <location>
        <begin position="537"/>
        <end position="556"/>
    </location>
</feature>
<keyword evidence="3" id="KW-0813">Transport</keyword>
<keyword evidence="10" id="KW-0407">Ion channel</keyword>
<dbReference type="Pfam" id="PF03189">
    <property type="entry name" value="Otopetrin"/>
    <property type="match status" value="1"/>
</dbReference>
<feature type="transmembrane region" description="Helical" evidence="11">
    <location>
        <begin position="187"/>
        <end position="209"/>
    </location>
</feature>
<keyword evidence="6" id="KW-0375">Hydrogen ion transport</keyword>
<protein>
    <submittedName>
        <fullName evidence="12">Otopetrin</fullName>
    </submittedName>
</protein>
<dbReference type="Proteomes" id="UP001307889">
    <property type="component" value="Chromosome 2"/>
</dbReference>
<feature type="transmembrane region" description="Helical" evidence="11">
    <location>
        <begin position="151"/>
        <end position="175"/>
    </location>
</feature>
<keyword evidence="13" id="KW-1185">Reference proteome</keyword>
<evidence type="ECO:0000256" key="7">
    <source>
        <dbReference type="ARBA" id="ARBA00022989"/>
    </source>
</evidence>
<dbReference type="EMBL" id="AP028910">
    <property type="protein sequence ID" value="BES89925.1"/>
    <property type="molecule type" value="Genomic_DNA"/>
</dbReference>
<keyword evidence="9 11" id="KW-0472">Membrane</keyword>
<keyword evidence="5 11" id="KW-0812">Transmembrane</keyword>
<evidence type="ECO:0000256" key="2">
    <source>
        <dbReference type="ARBA" id="ARBA00006513"/>
    </source>
</evidence>
<feature type="transmembrane region" description="Helical" evidence="11">
    <location>
        <begin position="120"/>
        <end position="139"/>
    </location>
</feature>
<evidence type="ECO:0000256" key="5">
    <source>
        <dbReference type="ARBA" id="ARBA00022692"/>
    </source>
</evidence>